<sequence>MFSCYSTRARLPLSRVTRPNSRTYSTKAAGSKNWNITGAFVVSLALGTGATLWPRDKSKAPHLEATITQPLVAEKVLSREAVTSLISQHAYSISTDSIPGVVKYDGAQVASNQPCEDAFFHGQFPAPWQHNKQWMAWAVLDGHAGWQTSKLLETKLLPYVRERLTQLQDQYGQGPAPTHVVQDAITQGFLNLDTSIMKAAEESAASDEPLQIKAGKLAPAFAGSCALLSLFDPATSTLHVACTGDSRAVLGQQRPDGSWEAIPLSVDQTGRNAQEISRLQKEHPGEDNIVKGGRVLGLMVSRAFGDSRWKWPLEVQQEMSRRYYGPAPLAPRYDVRTPPYLTAEPVVTSTRIDYSRPTFLIMATDGLWDNMSSQQAVDVTGRWLEWRHGKEMPRQLRPAFADLDFDFGDFGSKLEEGFVEERETREDKNAAVHLVRNSLGGAHHELLAGRLAFRPPFSRNVRDDITVQVVVFQDHAAA</sequence>
<evidence type="ECO:0000313" key="2">
    <source>
        <dbReference type="EMBL" id="KAJ5239365.1"/>
    </source>
</evidence>
<dbReference type="PANTHER" id="PTHR13832">
    <property type="entry name" value="PROTEIN PHOSPHATASE 2C"/>
    <property type="match status" value="1"/>
</dbReference>
<name>A0A9W9TS46_9EURO</name>
<protein>
    <recommendedName>
        <fullName evidence="1">PPM-type phosphatase domain-containing protein</fullName>
    </recommendedName>
</protein>
<dbReference type="Gene3D" id="3.60.40.10">
    <property type="entry name" value="PPM-type phosphatase domain"/>
    <property type="match status" value="1"/>
</dbReference>
<dbReference type="OrthoDB" id="420076at2759"/>
<dbReference type="InterPro" id="IPR001932">
    <property type="entry name" value="PPM-type_phosphatase-like_dom"/>
</dbReference>
<gene>
    <name evidence="2" type="ORF">N7468_003984</name>
</gene>
<reference evidence="2" key="2">
    <citation type="journal article" date="2023" name="IMA Fungus">
        <title>Comparative genomic study of the Penicillium genus elucidates a diverse pangenome and 15 lateral gene transfer events.</title>
        <authorList>
            <person name="Petersen C."/>
            <person name="Sorensen T."/>
            <person name="Nielsen M.R."/>
            <person name="Sondergaard T.E."/>
            <person name="Sorensen J.L."/>
            <person name="Fitzpatrick D.A."/>
            <person name="Frisvad J.C."/>
            <person name="Nielsen K.L."/>
        </authorList>
    </citation>
    <scope>NUCLEOTIDE SEQUENCE</scope>
    <source>
        <strain evidence="2">IBT 19713</strain>
    </source>
</reference>
<proteinExistence type="predicted"/>
<dbReference type="SMART" id="SM00332">
    <property type="entry name" value="PP2Cc"/>
    <property type="match status" value="1"/>
</dbReference>
<dbReference type="RefSeq" id="XP_058332284.1">
    <property type="nucleotide sequence ID" value="XM_058473281.1"/>
</dbReference>
<dbReference type="InterPro" id="IPR036457">
    <property type="entry name" value="PPM-type-like_dom_sf"/>
</dbReference>
<dbReference type="PANTHER" id="PTHR13832:SF792">
    <property type="entry name" value="GM14286P"/>
    <property type="match status" value="1"/>
</dbReference>
<reference evidence="2" key="1">
    <citation type="submission" date="2022-11" db="EMBL/GenBank/DDBJ databases">
        <authorList>
            <person name="Petersen C."/>
        </authorList>
    </citation>
    <scope>NUCLEOTIDE SEQUENCE</scope>
    <source>
        <strain evidence="2">IBT 19713</strain>
    </source>
</reference>
<feature type="domain" description="PPM-type phosphatase" evidence="1">
    <location>
        <begin position="101"/>
        <end position="472"/>
    </location>
</feature>
<organism evidence="2 3">
    <name type="scientific">Penicillium chermesinum</name>
    <dbReference type="NCBI Taxonomy" id="63820"/>
    <lineage>
        <taxon>Eukaryota</taxon>
        <taxon>Fungi</taxon>
        <taxon>Dikarya</taxon>
        <taxon>Ascomycota</taxon>
        <taxon>Pezizomycotina</taxon>
        <taxon>Eurotiomycetes</taxon>
        <taxon>Eurotiomycetidae</taxon>
        <taxon>Eurotiales</taxon>
        <taxon>Aspergillaceae</taxon>
        <taxon>Penicillium</taxon>
    </lineage>
</organism>
<evidence type="ECO:0000313" key="3">
    <source>
        <dbReference type="Proteomes" id="UP001150941"/>
    </source>
</evidence>
<keyword evidence="3" id="KW-1185">Reference proteome</keyword>
<comment type="caution">
    <text evidence="2">The sequence shown here is derived from an EMBL/GenBank/DDBJ whole genome shotgun (WGS) entry which is preliminary data.</text>
</comment>
<dbReference type="EMBL" id="JAPQKS010000003">
    <property type="protein sequence ID" value="KAJ5239365.1"/>
    <property type="molecule type" value="Genomic_DNA"/>
</dbReference>
<dbReference type="PROSITE" id="PS51746">
    <property type="entry name" value="PPM_2"/>
    <property type="match status" value="1"/>
</dbReference>
<dbReference type="GO" id="GO:0005739">
    <property type="term" value="C:mitochondrion"/>
    <property type="evidence" value="ECO:0007669"/>
    <property type="project" value="TreeGrafter"/>
</dbReference>
<dbReference type="AlphaFoldDB" id="A0A9W9TS46"/>
<dbReference type="Proteomes" id="UP001150941">
    <property type="component" value="Unassembled WGS sequence"/>
</dbReference>
<dbReference type="SUPFAM" id="SSF81606">
    <property type="entry name" value="PP2C-like"/>
    <property type="match status" value="1"/>
</dbReference>
<dbReference type="GeneID" id="83200584"/>
<dbReference type="InterPro" id="IPR015655">
    <property type="entry name" value="PP2C"/>
</dbReference>
<dbReference type="GO" id="GO:0004741">
    <property type="term" value="F:[pyruvate dehydrogenase (acetyl-transferring)]-phosphatase activity"/>
    <property type="evidence" value="ECO:0007669"/>
    <property type="project" value="TreeGrafter"/>
</dbReference>
<dbReference type="CDD" id="cd00143">
    <property type="entry name" value="PP2Cc"/>
    <property type="match status" value="1"/>
</dbReference>
<dbReference type="Pfam" id="PF00481">
    <property type="entry name" value="PP2C"/>
    <property type="match status" value="1"/>
</dbReference>
<evidence type="ECO:0000259" key="1">
    <source>
        <dbReference type="PROSITE" id="PS51746"/>
    </source>
</evidence>
<accession>A0A9W9TS46</accession>